<evidence type="ECO:0000259" key="1">
    <source>
        <dbReference type="Pfam" id="PF01592"/>
    </source>
</evidence>
<dbReference type="InterPro" id="IPR002871">
    <property type="entry name" value="NIF_FeS_clus_asmbl_NifU_N"/>
</dbReference>
<feature type="domain" description="NIF system FeS cluster assembly NifU N-terminal" evidence="1">
    <location>
        <begin position="6"/>
        <end position="85"/>
    </location>
</feature>
<proteinExistence type="predicted"/>
<dbReference type="Gene3D" id="3.90.1010.10">
    <property type="match status" value="1"/>
</dbReference>
<sequence>MSSALYNKDILRLATAIPHLGRLDHADASVERRSPVCGSRVTVDVAVDGEGRIVALGQDVRACALGQASAAIMGGHAIGRDAAELAAARDALAAFLAGERDDPGAWPGLDIFAPARPHKARHASIRLAFEAVAEAAARATETVA</sequence>
<dbReference type="AlphaFoldDB" id="A0A2T4HU67"/>
<dbReference type="SUPFAM" id="SSF82649">
    <property type="entry name" value="SufE/NifU"/>
    <property type="match status" value="1"/>
</dbReference>
<comment type="caution">
    <text evidence="2">The sequence shown here is derived from an EMBL/GenBank/DDBJ whole genome shotgun (WGS) entry which is preliminary data.</text>
</comment>
<dbReference type="CDD" id="cd06664">
    <property type="entry name" value="IscU_like"/>
    <property type="match status" value="1"/>
</dbReference>
<accession>A0A2T4HU67</accession>
<gene>
    <name evidence="2" type="ORF">CV103_13325</name>
</gene>
<dbReference type="GO" id="GO:0005506">
    <property type="term" value="F:iron ion binding"/>
    <property type="evidence" value="ECO:0007669"/>
    <property type="project" value="InterPro"/>
</dbReference>
<protein>
    <submittedName>
        <fullName evidence="2">Iron-sulfur cluster assembly scaffold protein</fullName>
    </submittedName>
</protein>
<dbReference type="Pfam" id="PF01592">
    <property type="entry name" value="NifU_N"/>
    <property type="match status" value="1"/>
</dbReference>
<evidence type="ECO:0000313" key="2">
    <source>
        <dbReference type="EMBL" id="PTD19336.1"/>
    </source>
</evidence>
<dbReference type="GO" id="GO:0016226">
    <property type="term" value="P:iron-sulfur cluster assembly"/>
    <property type="evidence" value="ECO:0007669"/>
    <property type="project" value="InterPro"/>
</dbReference>
<dbReference type="Proteomes" id="UP000241206">
    <property type="component" value="Unassembled WGS sequence"/>
</dbReference>
<evidence type="ECO:0000313" key="3">
    <source>
        <dbReference type="Proteomes" id="UP000241206"/>
    </source>
</evidence>
<dbReference type="GO" id="GO:0051536">
    <property type="term" value="F:iron-sulfur cluster binding"/>
    <property type="evidence" value="ECO:0007669"/>
    <property type="project" value="InterPro"/>
</dbReference>
<reference evidence="2 3" key="1">
    <citation type="submission" date="2017-11" db="EMBL/GenBank/DDBJ databases">
        <title>Sphingomonas oleivorans sp. nov., isolated from oil-contaminated soil.</title>
        <authorList>
            <person name="Wang L."/>
            <person name="Chen L."/>
        </authorList>
    </citation>
    <scope>NUCLEOTIDE SEQUENCE [LARGE SCALE GENOMIC DNA]</scope>
    <source>
        <strain evidence="2 3">K101</strain>
    </source>
</reference>
<keyword evidence="3" id="KW-1185">Reference proteome</keyword>
<dbReference type="EMBL" id="PHHF01000054">
    <property type="protein sequence ID" value="PTD19336.1"/>
    <property type="molecule type" value="Genomic_DNA"/>
</dbReference>
<name>A0A2T4HU67_9SPHN</name>
<organism evidence="2 3">
    <name type="scientific">Edaphosphingomonas fennica</name>
    <dbReference type="NCBI Taxonomy" id="114404"/>
    <lineage>
        <taxon>Bacteria</taxon>
        <taxon>Pseudomonadati</taxon>
        <taxon>Pseudomonadota</taxon>
        <taxon>Alphaproteobacteria</taxon>
        <taxon>Sphingomonadales</taxon>
        <taxon>Rhizorhabdaceae</taxon>
        <taxon>Edaphosphingomonas</taxon>
    </lineage>
</organism>